<name>A0A4Y9FW24_9MICO</name>
<dbReference type="RefSeq" id="WP_135114243.1">
    <property type="nucleotide sequence ID" value="NZ_BAAANG010000069.1"/>
</dbReference>
<dbReference type="AlphaFoldDB" id="A0A4Y9FW24"/>
<dbReference type="Proteomes" id="UP000298358">
    <property type="component" value="Unassembled WGS sequence"/>
</dbReference>
<proteinExistence type="predicted"/>
<keyword evidence="2" id="KW-1185">Reference proteome</keyword>
<comment type="caution">
    <text evidence="1">The sequence shown here is derived from an EMBL/GenBank/DDBJ whole genome shotgun (WGS) entry which is preliminary data.</text>
</comment>
<gene>
    <name evidence="1" type="ORF">E4U02_07565</name>
</gene>
<organism evidence="1 2">
    <name type="scientific">Microbacterium paludicola</name>
    <dbReference type="NCBI Taxonomy" id="300019"/>
    <lineage>
        <taxon>Bacteria</taxon>
        <taxon>Bacillati</taxon>
        <taxon>Actinomycetota</taxon>
        <taxon>Actinomycetes</taxon>
        <taxon>Micrococcales</taxon>
        <taxon>Microbacteriaceae</taxon>
        <taxon>Microbacterium</taxon>
    </lineage>
</organism>
<sequence>MSNGELEHDLHWHEVVTDAAEVLRVEDALLEAVPQLLDSPFDEGVLERVSEVVDRARAVVPVARRLTAAALPDAGGA</sequence>
<dbReference type="EMBL" id="SPQB01000014">
    <property type="protein sequence ID" value="TFU33065.1"/>
    <property type="molecule type" value="Genomic_DNA"/>
</dbReference>
<reference evidence="1 2" key="1">
    <citation type="submission" date="2019-03" db="EMBL/GenBank/DDBJ databases">
        <title>Diversity of the mouse oral microbiome.</title>
        <authorList>
            <person name="Joseph S."/>
            <person name="Aduse-Opoku J."/>
            <person name="Curtis M."/>
            <person name="Wade W."/>
            <person name="Hashim A."/>
        </authorList>
    </citation>
    <scope>NUCLEOTIDE SEQUENCE [LARGE SCALE GENOMIC DNA]</scope>
    <source>
        <strain evidence="1 2">P1012</strain>
    </source>
</reference>
<evidence type="ECO:0000313" key="1">
    <source>
        <dbReference type="EMBL" id="TFU33065.1"/>
    </source>
</evidence>
<accession>A0A4Y9FW24</accession>
<evidence type="ECO:0000313" key="2">
    <source>
        <dbReference type="Proteomes" id="UP000298358"/>
    </source>
</evidence>
<protein>
    <submittedName>
        <fullName evidence="1">Uncharacterized protein</fullName>
    </submittedName>
</protein>